<dbReference type="RefSeq" id="WP_039259666.1">
    <property type="nucleotide sequence ID" value="NZ_JDRY01000044.1"/>
</dbReference>
<proteinExistence type="predicted"/>
<evidence type="ECO:0000256" key="6">
    <source>
        <dbReference type="ARBA" id="ARBA00023002"/>
    </source>
</evidence>
<organism evidence="10 11">
    <name type="scientific">Clostridium botulinum C/D str. DC5</name>
    <dbReference type="NCBI Taxonomy" id="1443128"/>
    <lineage>
        <taxon>Bacteria</taxon>
        <taxon>Bacillati</taxon>
        <taxon>Bacillota</taxon>
        <taxon>Clostridia</taxon>
        <taxon>Eubacteriales</taxon>
        <taxon>Clostridiaceae</taxon>
        <taxon>Clostridium</taxon>
    </lineage>
</organism>
<evidence type="ECO:0000256" key="7">
    <source>
        <dbReference type="ARBA" id="ARBA00023004"/>
    </source>
</evidence>
<protein>
    <submittedName>
        <fullName evidence="10">(Fe-S)-binding protein</fullName>
    </submittedName>
</protein>
<evidence type="ECO:0000259" key="9">
    <source>
        <dbReference type="PROSITE" id="PS51379"/>
    </source>
</evidence>
<evidence type="ECO:0000256" key="3">
    <source>
        <dbReference type="ARBA" id="ARBA00022694"/>
    </source>
</evidence>
<keyword evidence="2" id="KW-0963">Cytoplasm</keyword>
<keyword evidence="6" id="KW-0560">Oxidoreductase</keyword>
<dbReference type="InterPro" id="IPR017900">
    <property type="entry name" value="4Fe4S_Fe_S_CS"/>
</dbReference>
<evidence type="ECO:0000313" key="10">
    <source>
        <dbReference type="EMBL" id="KGM98869.1"/>
    </source>
</evidence>
<dbReference type="InterPro" id="IPR013542">
    <property type="entry name" value="QueG_DUF1730"/>
</dbReference>
<dbReference type="Proteomes" id="UP000030014">
    <property type="component" value="Unassembled WGS sequence"/>
</dbReference>
<evidence type="ECO:0000256" key="5">
    <source>
        <dbReference type="ARBA" id="ARBA00022785"/>
    </source>
</evidence>
<reference evidence="10 11" key="1">
    <citation type="submission" date="2014-01" db="EMBL/GenBank/DDBJ databases">
        <title>Plasmidome dynamics in the species complex Clostridium novyi sensu lato converts strains of independent lineages into distinctly different pathogens.</title>
        <authorList>
            <person name="Skarin H."/>
            <person name="Segerman B."/>
        </authorList>
    </citation>
    <scope>NUCLEOTIDE SEQUENCE [LARGE SCALE GENOMIC DNA]</scope>
    <source>
        <strain evidence="10 11">DC5</strain>
    </source>
</reference>
<keyword evidence="4" id="KW-0479">Metal-binding</keyword>
<dbReference type="InterPro" id="IPR017896">
    <property type="entry name" value="4Fe4S_Fe-S-bd"/>
</dbReference>
<dbReference type="GO" id="GO:0051539">
    <property type="term" value="F:4 iron, 4 sulfur cluster binding"/>
    <property type="evidence" value="ECO:0007669"/>
    <property type="project" value="UniProtKB-KW"/>
</dbReference>
<evidence type="ECO:0000256" key="8">
    <source>
        <dbReference type="ARBA" id="ARBA00023014"/>
    </source>
</evidence>
<dbReference type="Pfam" id="PF08331">
    <property type="entry name" value="QueG_DUF1730"/>
    <property type="match status" value="1"/>
</dbReference>
<dbReference type="GO" id="GO:0008616">
    <property type="term" value="P:tRNA queuosine(34) biosynthetic process"/>
    <property type="evidence" value="ECO:0007669"/>
    <property type="project" value="UniProtKB-KW"/>
</dbReference>
<dbReference type="GO" id="GO:0046872">
    <property type="term" value="F:metal ion binding"/>
    <property type="evidence" value="ECO:0007669"/>
    <property type="project" value="UniProtKB-KW"/>
</dbReference>
<comment type="caution">
    <text evidence="10">The sequence shown here is derived from an EMBL/GenBank/DDBJ whole genome shotgun (WGS) entry which is preliminary data.</text>
</comment>
<evidence type="ECO:0000256" key="2">
    <source>
        <dbReference type="ARBA" id="ARBA00022490"/>
    </source>
</evidence>
<gene>
    <name evidence="10" type="ORF">Z955_10070</name>
</gene>
<keyword evidence="7" id="KW-0408">Iron</keyword>
<evidence type="ECO:0000313" key="11">
    <source>
        <dbReference type="Proteomes" id="UP000030014"/>
    </source>
</evidence>
<dbReference type="AlphaFoldDB" id="A0A0A0IBN0"/>
<dbReference type="PANTHER" id="PTHR30002:SF4">
    <property type="entry name" value="EPOXYQUEUOSINE REDUCTASE"/>
    <property type="match status" value="1"/>
</dbReference>
<dbReference type="InterPro" id="IPR004453">
    <property type="entry name" value="QueG"/>
</dbReference>
<keyword evidence="3" id="KW-0819">tRNA processing</keyword>
<evidence type="ECO:0000256" key="4">
    <source>
        <dbReference type="ARBA" id="ARBA00022723"/>
    </source>
</evidence>
<dbReference type="GO" id="GO:0052693">
    <property type="term" value="F:epoxyqueuosine reductase activity"/>
    <property type="evidence" value="ECO:0007669"/>
    <property type="project" value="TreeGrafter"/>
</dbReference>
<keyword evidence="1" id="KW-0004">4Fe-4S</keyword>
<dbReference type="EMBL" id="JDRY01000044">
    <property type="protein sequence ID" value="KGM98869.1"/>
    <property type="molecule type" value="Genomic_DNA"/>
</dbReference>
<dbReference type="PROSITE" id="PS51379">
    <property type="entry name" value="4FE4S_FER_2"/>
    <property type="match status" value="1"/>
</dbReference>
<dbReference type="Pfam" id="PF13484">
    <property type="entry name" value="Fer4_16"/>
    <property type="match status" value="1"/>
</dbReference>
<evidence type="ECO:0000256" key="1">
    <source>
        <dbReference type="ARBA" id="ARBA00022485"/>
    </source>
</evidence>
<name>A0A0A0IBN0_CLOBO</name>
<keyword evidence="8" id="KW-0411">Iron-sulfur</keyword>
<dbReference type="PANTHER" id="PTHR30002">
    <property type="entry name" value="EPOXYQUEUOSINE REDUCTASE"/>
    <property type="match status" value="1"/>
</dbReference>
<accession>A0A0A0IBN0</accession>
<dbReference type="PROSITE" id="PS00198">
    <property type="entry name" value="4FE4S_FER_1"/>
    <property type="match status" value="1"/>
</dbReference>
<feature type="domain" description="4Fe-4S ferredoxin-type" evidence="9">
    <location>
        <begin position="164"/>
        <end position="196"/>
    </location>
</feature>
<keyword evidence="5" id="KW-0671">Queuosine biosynthesis</keyword>
<dbReference type="SUPFAM" id="SSF46548">
    <property type="entry name" value="alpha-helical ferredoxin"/>
    <property type="match status" value="1"/>
</dbReference>
<dbReference type="NCBIfam" id="TIGR00276">
    <property type="entry name" value="tRNA epoxyqueuosine(34) reductase QueG"/>
    <property type="match status" value="1"/>
</dbReference>
<dbReference type="Gene3D" id="3.30.70.20">
    <property type="match status" value="1"/>
</dbReference>
<sequence length="327" mass="38508">MNCKEKIIEYCNELGLDLVRFTKCRVFTELKKYYSKRKELGFENEFEENDIDKRINPFIYMEKGKTIISIAFPYLYEQINHSKIYFSKYTLGSDYHEVVSSYLEKICEFIKTLGGEASHFVDSNCLPERYIAYLSGVGFVGKNNMLITEKYGSYIFLGEIITDLELEEDYPIKKDCGECELCLKACPTGAISNDMNNNSNICLSYITQKKDIDDYWLSKFKGRMFGCDTCQNVCPYNRDVINSNIQEFKPFDFMEKINPEEILNMSKKDFNSRYKLTSCGWRGKNIIQRNMLINMFYFNDIDIKKVKEFSSPYVQSYYNKLLKFLKL</sequence>